<feature type="domain" description="Glycosyltransferase subfamily 4-like N-terminal" evidence="3">
    <location>
        <begin position="17"/>
        <end position="174"/>
    </location>
</feature>
<dbReference type="Pfam" id="PF13439">
    <property type="entry name" value="Glyco_transf_4"/>
    <property type="match status" value="1"/>
</dbReference>
<protein>
    <submittedName>
        <fullName evidence="4">Glycosyl transferase</fullName>
    </submittedName>
</protein>
<dbReference type="Pfam" id="PF00534">
    <property type="entry name" value="Glycos_transf_1"/>
    <property type="match status" value="1"/>
</dbReference>
<dbReference type="EMBL" id="LXQC01000079">
    <property type="protein sequence ID" value="TFE71261.1"/>
    <property type="molecule type" value="Genomic_DNA"/>
</dbReference>
<evidence type="ECO:0000313" key="4">
    <source>
        <dbReference type="EMBL" id="TFE71261.1"/>
    </source>
</evidence>
<keyword evidence="5" id="KW-1185">Reference proteome</keyword>
<dbReference type="RefSeq" id="WP_134439249.1">
    <property type="nucleotide sequence ID" value="NZ_LXQC01000079.1"/>
</dbReference>
<name>A0A4Y8PGS1_9BACT</name>
<dbReference type="OrthoDB" id="9795068at2"/>
<feature type="domain" description="Glycosyl transferase family 1" evidence="2">
    <location>
        <begin position="186"/>
        <end position="349"/>
    </location>
</feature>
<dbReference type="CDD" id="cd03801">
    <property type="entry name" value="GT4_PimA-like"/>
    <property type="match status" value="1"/>
</dbReference>
<dbReference type="InterPro" id="IPR001296">
    <property type="entry name" value="Glyco_trans_1"/>
</dbReference>
<proteinExistence type="predicted"/>
<evidence type="ECO:0000256" key="1">
    <source>
        <dbReference type="ARBA" id="ARBA00022679"/>
    </source>
</evidence>
<evidence type="ECO:0000313" key="5">
    <source>
        <dbReference type="Proteomes" id="UP000297713"/>
    </source>
</evidence>
<dbReference type="GO" id="GO:0016757">
    <property type="term" value="F:glycosyltransferase activity"/>
    <property type="evidence" value="ECO:0007669"/>
    <property type="project" value="InterPro"/>
</dbReference>
<organism evidence="4 5">
    <name type="scientific">Methylacidiphilum caldifontis</name>
    <dbReference type="NCBI Taxonomy" id="2795386"/>
    <lineage>
        <taxon>Bacteria</taxon>
        <taxon>Pseudomonadati</taxon>
        <taxon>Verrucomicrobiota</taxon>
        <taxon>Methylacidiphilae</taxon>
        <taxon>Methylacidiphilales</taxon>
        <taxon>Methylacidiphilaceae</taxon>
        <taxon>Methylacidiphilum (ex Ratnadevi et al. 2023)</taxon>
    </lineage>
</organism>
<dbReference type="AlphaFoldDB" id="A0A4Y8PGS1"/>
<evidence type="ECO:0000259" key="2">
    <source>
        <dbReference type="Pfam" id="PF00534"/>
    </source>
</evidence>
<comment type="caution">
    <text evidence="4">The sequence shown here is derived from an EMBL/GenBank/DDBJ whole genome shotgun (WGS) entry which is preliminary data.</text>
</comment>
<dbReference type="InterPro" id="IPR028098">
    <property type="entry name" value="Glyco_trans_4-like_N"/>
</dbReference>
<sequence>MEPLQLAVVSMEYGFEGGAEKFVWEITERISHIPWIRVHLLASRWKEVGPQIVCHKVPLVRLNRYTTRLSFCWNAYNLIQKANFDLVHSHDLVMNSDVITFGVPHLFWVKEIQKKRTLSLYNRLMCFLEKKTLYSRNLSWILPNSTRAQKAFERYYPDLISKVKVLKPGVAPERFMGMDDKEKCRKKILDQFGWNDSDLIGIFVGNNWRLKGLLQICHGIAEAKRWGMTVNLLVLGRGNPDEIRLFLKSKGIENQVGFIGLISEGIEQFYKAADFLILLSQFESFGMVVLEAMASALPVILSADVGAWDVAKEGENALKIENPDDPKALAAAYNQLAQPGFRRQLSYNALETAKKNDWQKALNETLKVYFAVLEKKNILQKVKGKGDWLD</sequence>
<dbReference type="GO" id="GO:0009103">
    <property type="term" value="P:lipopolysaccharide biosynthetic process"/>
    <property type="evidence" value="ECO:0007669"/>
    <property type="project" value="TreeGrafter"/>
</dbReference>
<reference evidence="4 5" key="1">
    <citation type="submission" date="2016-05" db="EMBL/GenBank/DDBJ databases">
        <title>Diversity and Homogeneity among Thermoacidophilic Verrucomicrobia Methanotrophs Linked with Geographical Origin.</title>
        <authorList>
            <person name="Erikstad H.-A."/>
            <person name="Smestad N.B."/>
            <person name="Ceballos R.M."/>
            <person name="Birkeland N.-K."/>
        </authorList>
    </citation>
    <scope>NUCLEOTIDE SEQUENCE [LARGE SCALE GENOMIC DNA]</scope>
    <source>
        <strain evidence="4 5">Phi</strain>
    </source>
</reference>
<accession>A0A4Y8PGS1</accession>
<dbReference type="PANTHER" id="PTHR46401">
    <property type="entry name" value="GLYCOSYLTRANSFERASE WBBK-RELATED"/>
    <property type="match status" value="1"/>
</dbReference>
<dbReference type="Proteomes" id="UP000297713">
    <property type="component" value="Unassembled WGS sequence"/>
</dbReference>
<keyword evidence="1 4" id="KW-0808">Transferase</keyword>
<dbReference type="Gene3D" id="3.40.50.2000">
    <property type="entry name" value="Glycogen Phosphorylase B"/>
    <property type="match status" value="2"/>
</dbReference>
<evidence type="ECO:0000259" key="3">
    <source>
        <dbReference type="Pfam" id="PF13439"/>
    </source>
</evidence>
<dbReference type="PANTHER" id="PTHR46401:SF2">
    <property type="entry name" value="GLYCOSYLTRANSFERASE WBBK-RELATED"/>
    <property type="match status" value="1"/>
</dbReference>
<dbReference type="SUPFAM" id="SSF53756">
    <property type="entry name" value="UDP-Glycosyltransferase/glycogen phosphorylase"/>
    <property type="match status" value="1"/>
</dbReference>
<gene>
    <name evidence="4" type="ORF">A7Q10_04575</name>
</gene>